<dbReference type="EMBL" id="VSWD01000009">
    <property type="protein sequence ID" value="KAK3092586.1"/>
    <property type="molecule type" value="Genomic_DNA"/>
</dbReference>
<accession>A0AA88XYA9</accession>
<dbReference type="Gene3D" id="3.30.70.1820">
    <property type="entry name" value="L1 transposable element, RRM domain"/>
    <property type="match status" value="1"/>
</dbReference>
<keyword evidence="3" id="KW-1185">Reference proteome</keyword>
<reference evidence="2" key="1">
    <citation type="submission" date="2019-08" db="EMBL/GenBank/DDBJ databases">
        <title>The improved chromosome-level genome for the pearl oyster Pinctada fucata martensii using PacBio sequencing and Hi-C.</title>
        <authorList>
            <person name="Zheng Z."/>
        </authorList>
    </citation>
    <scope>NUCLEOTIDE SEQUENCE</scope>
    <source>
        <strain evidence="2">ZZ-2019</strain>
        <tissue evidence="2">Adductor muscle</tissue>
    </source>
</reference>
<evidence type="ECO:0000313" key="3">
    <source>
        <dbReference type="Proteomes" id="UP001186944"/>
    </source>
</evidence>
<dbReference type="AlphaFoldDB" id="A0AA88XYA9"/>
<sequence>MDQTYTFRVLNLNLNNVIWPKNVKVIMSKNVQKDVAGRCIPEEEEEDCDVVLIDFLTDTMKIRTDISFERIHRVGRKHAPRDGQRQRPRPIVAKFSFFKDRELVRSQAPRTLKGSNYWVQEQFPVEIEQRRKALYPIMKEERRKKNKVKLVRDRLFINGSEYIPPAQRAGPTGASGRGTPSQQERKRARTGSR</sequence>
<organism evidence="2 3">
    <name type="scientific">Pinctada imbricata</name>
    <name type="common">Atlantic pearl-oyster</name>
    <name type="synonym">Pinctada martensii</name>
    <dbReference type="NCBI Taxonomy" id="66713"/>
    <lineage>
        <taxon>Eukaryota</taxon>
        <taxon>Metazoa</taxon>
        <taxon>Spiralia</taxon>
        <taxon>Lophotrochozoa</taxon>
        <taxon>Mollusca</taxon>
        <taxon>Bivalvia</taxon>
        <taxon>Autobranchia</taxon>
        <taxon>Pteriomorphia</taxon>
        <taxon>Pterioida</taxon>
        <taxon>Pterioidea</taxon>
        <taxon>Pteriidae</taxon>
        <taxon>Pinctada</taxon>
    </lineage>
</organism>
<evidence type="ECO:0000256" key="1">
    <source>
        <dbReference type="SAM" id="MobiDB-lite"/>
    </source>
</evidence>
<dbReference type="Proteomes" id="UP001186944">
    <property type="component" value="Unassembled WGS sequence"/>
</dbReference>
<gene>
    <name evidence="2" type="ORF">FSP39_004657</name>
</gene>
<feature type="region of interest" description="Disordered" evidence="1">
    <location>
        <begin position="161"/>
        <end position="193"/>
    </location>
</feature>
<evidence type="ECO:0000313" key="2">
    <source>
        <dbReference type="EMBL" id="KAK3092586.1"/>
    </source>
</evidence>
<comment type="caution">
    <text evidence="2">The sequence shown here is derived from an EMBL/GenBank/DDBJ whole genome shotgun (WGS) entry which is preliminary data.</text>
</comment>
<name>A0AA88XYA9_PINIB</name>
<protein>
    <submittedName>
        <fullName evidence="2">Uncharacterized protein</fullName>
    </submittedName>
</protein>
<proteinExistence type="predicted"/>